<proteinExistence type="predicted"/>
<feature type="transmembrane region" description="Helical" evidence="2">
    <location>
        <begin position="21"/>
        <end position="42"/>
    </location>
</feature>
<keyword evidence="4" id="KW-1185">Reference proteome</keyword>
<dbReference type="SUPFAM" id="SSF53822">
    <property type="entry name" value="Periplasmic binding protein-like I"/>
    <property type="match status" value="1"/>
</dbReference>
<dbReference type="Gene3D" id="3.40.50.2300">
    <property type="match status" value="2"/>
</dbReference>
<keyword evidence="2" id="KW-1133">Transmembrane helix</keyword>
<dbReference type="Proteomes" id="UP001500957">
    <property type="component" value="Unassembled WGS sequence"/>
</dbReference>
<dbReference type="RefSeq" id="WP_019874712.1">
    <property type="nucleotide sequence ID" value="NZ_BAAAHE010000008.1"/>
</dbReference>
<dbReference type="EMBL" id="BAAAHE010000008">
    <property type="protein sequence ID" value="GAA0611142.1"/>
    <property type="molecule type" value="Genomic_DNA"/>
</dbReference>
<reference evidence="4" key="1">
    <citation type="journal article" date="2019" name="Int. J. Syst. Evol. Microbiol.">
        <title>The Global Catalogue of Microorganisms (GCM) 10K type strain sequencing project: providing services to taxonomists for standard genome sequencing and annotation.</title>
        <authorList>
            <consortium name="The Broad Institute Genomics Platform"/>
            <consortium name="The Broad Institute Genome Sequencing Center for Infectious Disease"/>
            <person name="Wu L."/>
            <person name="Ma J."/>
        </authorList>
    </citation>
    <scope>NUCLEOTIDE SEQUENCE [LARGE SCALE GENOMIC DNA]</scope>
    <source>
        <strain evidence="4">JCM 10671</strain>
    </source>
</reference>
<organism evidence="3 4">
    <name type="scientific">Sporichthya brevicatena</name>
    <dbReference type="NCBI Taxonomy" id="171442"/>
    <lineage>
        <taxon>Bacteria</taxon>
        <taxon>Bacillati</taxon>
        <taxon>Actinomycetota</taxon>
        <taxon>Actinomycetes</taxon>
        <taxon>Sporichthyales</taxon>
        <taxon>Sporichthyaceae</taxon>
        <taxon>Sporichthya</taxon>
    </lineage>
</organism>
<evidence type="ECO:0000256" key="2">
    <source>
        <dbReference type="SAM" id="Phobius"/>
    </source>
</evidence>
<name>A0ABP3RNC6_9ACTN</name>
<sequence>MKLSRPARTLGAAPRRILGGYGPLLALAIAFVLVVTLVPTIAREETVVSGGDTGLAPGQSSDLGGQAVGTPGEPVVPGVTTPGTPQQPGKATTQSAGTGKPASGAADACADRKQQVSGDPYSPPCMTWPAGKDNGGATYRGVTKDKIRIGFRIPVEDIKDFQSTIGDLAGEKANQIPQATEEDFRRTMENLVKYFEKNFQFYGRKIELVEWQGKGSVFNEIVGAGQEAANADAIRAAKELNIFADISAFTQPYADALSRQKVLSIGALYMSREWFAQRAPYAWSPFPDCTSLSETIAEYMNKRVFGYPADHAGEGIKGKERKVGLITPDNPEYQQCANTGQKQIEANGHKVTRYNYTLDLATLSDQANNIAAKMKADGITTIVLASDPLLPLLLISRFSQQNYYPEYVVTGVGLMDSSVLGQLYDSSQWKHAFGLSMIGEEQPQQASYAYAAAKSVDPNHEPIFGVDIFYYFLYQLATGLQMAGPNLTPQTFSDGLRAYPGGTGPAGTWSYPKNTWAPYRDAREIWWDPEAVSVYNGAKGAYRSDNKRYKPGKWPKGPAAPAQLQAFAREPAAIRENA</sequence>
<evidence type="ECO:0008006" key="5">
    <source>
        <dbReference type="Google" id="ProtNLM"/>
    </source>
</evidence>
<keyword evidence="2" id="KW-0812">Transmembrane</keyword>
<accession>A0ABP3RNC6</accession>
<protein>
    <recommendedName>
        <fullName evidence="5">ABC transporter substrate-binding protein</fullName>
    </recommendedName>
</protein>
<evidence type="ECO:0000313" key="4">
    <source>
        <dbReference type="Proteomes" id="UP001500957"/>
    </source>
</evidence>
<feature type="compositionally biased region" description="Low complexity" evidence="1">
    <location>
        <begin position="68"/>
        <end position="89"/>
    </location>
</feature>
<dbReference type="InterPro" id="IPR028082">
    <property type="entry name" value="Peripla_BP_I"/>
</dbReference>
<feature type="region of interest" description="Disordered" evidence="1">
    <location>
        <begin position="50"/>
        <end position="129"/>
    </location>
</feature>
<keyword evidence="2" id="KW-0472">Membrane</keyword>
<evidence type="ECO:0000313" key="3">
    <source>
        <dbReference type="EMBL" id="GAA0611142.1"/>
    </source>
</evidence>
<evidence type="ECO:0000256" key="1">
    <source>
        <dbReference type="SAM" id="MobiDB-lite"/>
    </source>
</evidence>
<comment type="caution">
    <text evidence="3">The sequence shown here is derived from an EMBL/GenBank/DDBJ whole genome shotgun (WGS) entry which is preliminary data.</text>
</comment>
<gene>
    <name evidence="3" type="ORF">GCM10009547_11490</name>
</gene>